<accession>A0A3P8AXQ0</accession>
<reference evidence="5" key="2">
    <citation type="submission" date="2019-09" db="UniProtKB">
        <authorList>
            <consortium name="WormBaseParasite"/>
        </authorList>
    </citation>
    <scope>IDENTIFICATION</scope>
</reference>
<gene>
    <name evidence="3" type="ORF">HPBE_LOCUS20282</name>
</gene>
<dbReference type="Proteomes" id="UP000050761">
    <property type="component" value="Unassembled WGS sequence"/>
</dbReference>
<dbReference type="AlphaFoldDB" id="A0A183GDG4"/>
<dbReference type="Pfam" id="PF05769">
    <property type="entry name" value="SIKE"/>
    <property type="match status" value="1"/>
</dbReference>
<evidence type="ECO:0000313" key="4">
    <source>
        <dbReference type="Proteomes" id="UP000050761"/>
    </source>
</evidence>
<sequence length="110" mass="12720">MANAEIECIVRDTRELMSQIASGERRVDEMIRRVNTVSEKMACMREYQNIMNAVNAYTINGARRTVLLEELQRENRQILAYHVSHRSSSYAFNEDFKVHTASLLSKPQSP</sequence>
<name>A0A183GDG4_HELPZ</name>
<evidence type="ECO:0000313" key="5">
    <source>
        <dbReference type="WBParaSite" id="HPBE_0002028301-mRNA-1"/>
    </source>
</evidence>
<dbReference type="WBParaSite" id="HPBE_0002028301-mRNA-1">
    <property type="protein sequence ID" value="HPBE_0002028301-mRNA-1"/>
    <property type="gene ID" value="HPBE_0002028301"/>
</dbReference>
<dbReference type="OrthoDB" id="21214at2759"/>
<reference evidence="3 4" key="1">
    <citation type="submission" date="2018-11" db="EMBL/GenBank/DDBJ databases">
        <authorList>
            <consortium name="Pathogen Informatics"/>
        </authorList>
    </citation>
    <scope>NUCLEOTIDE SEQUENCE [LARGE SCALE GENOMIC DNA]</scope>
</reference>
<dbReference type="InterPro" id="IPR008555">
    <property type="entry name" value="SIKE"/>
</dbReference>
<protein>
    <submittedName>
        <fullName evidence="3 5">Uncharacterized protein</fullName>
    </submittedName>
</protein>
<evidence type="ECO:0000313" key="3">
    <source>
        <dbReference type="EMBL" id="VDP19162.1"/>
    </source>
</evidence>
<keyword evidence="4" id="KW-1185">Reference proteome</keyword>
<organism evidence="4 5">
    <name type="scientific">Heligmosomoides polygyrus</name>
    <name type="common">Parasitic roundworm</name>
    <dbReference type="NCBI Taxonomy" id="6339"/>
    <lineage>
        <taxon>Eukaryota</taxon>
        <taxon>Metazoa</taxon>
        <taxon>Ecdysozoa</taxon>
        <taxon>Nematoda</taxon>
        <taxon>Chromadorea</taxon>
        <taxon>Rhabditida</taxon>
        <taxon>Rhabditina</taxon>
        <taxon>Rhabditomorpha</taxon>
        <taxon>Strongyloidea</taxon>
        <taxon>Heligmosomidae</taxon>
        <taxon>Heligmosomoides</taxon>
    </lineage>
</organism>
<dbReference type="EMBL" id="UZAH01032016">
    <property type="protein sequence ID" value="VDP19162.1"/>
    <property type="molecule type" value="Genomic_DNA"/>
</dbReference>
<keyword evidence="2" id="KW-0175">Coiled coil</keyword>
<evidence type="ECO:0000256" key="2">
    <source>
        <dbReference type="ARBA" id="ARBA00023054"/>
    </source>
</evidence>
<comment type="similarity">
    <text evidence="1">Belongs to the SIKE family.</text>
</comment>
<proteinExistence type="inferred from homology"/>
<evidence type="ECO:0000256" key="1">
    <source>
        <dbReference type="ARBA" id="ARBA00005537"/>
    </source>
</evidence>
<accession>A0A183GDG4</accession>